<dbReference type="AlphaFoldDB" id="A0A4Y6UST0"/>
<feature type="transmembrane region" description="Helical" evidence="5">
    <location>
        <begin position="78"/>
        <end position="95"/>
    </location>
</feature>
<feature type="transmembrane region" description="Helical" evidence="5">
    <location>
        <begin position="150"/>
        <end position="171"/>
    </location>
</feature>
<keyword evidence="2 5" id="KW-0812">Transmembrane</keyword>
<evidence type="ECO:0000313" key="7">
    <source>
        <dbReference type="Proteomes" id="UP000316968"/>
    </source>
</evidence>
<evidence type="ECO:0000313" key="6">
    <source>
        <dbReference type="EMBL" id="QDH19401.1"/>
    </source>
</evidence>
<dbReference type="Proteomes" id="UP000316968">
    <property type="component" value="Chromosome"/>
</dbReference>
<proteinExistence type="inferred from homology"/>
<keyword evidence="7" id="KW-1185">Reference proteome</keyword>
<dbReference type="PANTHER" id="PTHR37815">
    <property type="entry name" value="UPF0397 PROTEIN BC_2624-RELATED"/>
    <property type="match status" value="1"/>
</dbReference>
<dbReference type="GO" id="GO:0005886">
    <property type="term" value="C:plasma membrane"/>
    <property type="evidence" value="ECO:0007669"/>
    <property type="project" value="UniProtKB-SubCell"/>
</dbReference>
<comment type="subcellular location">
    <subcellularLocation>
        <location evidence="5">Cell membrane</location>
        <topology evidence="5">Multi-pass membrane protein</topology>
    </subcellularLocation>
</comment>
<dbReference type="KEGG" id="saca:FFV09_00135"/>
<dbReference type="NCBIfam" id="NF010182">
    <property type="entry name" value="PRK13661.1"/>
    <property type="match status" value="1"/>
</dbReference>
<sequence>MQGLTRFSVKTIVAIGIGAALFVVLARFGSIPTGIPNTNLQTNYAILALFALLYGPWAGLLIGLIGHTVADLLSFGPWFSWIIASGVVGLLIGLLTRGIRIHEGEFGGKEMVRFNIAQIVANAVGWFLVAPALDIVIYAEPANKVFTQGLAAGAMNMVIVAILGTLLAVAYSKTRTKRGSLTREG</sequence>
<accession>A0A4Y6UST0</accession>
<evidence type="ECO:0000256" key="4">
    <source>
        <dbReference type="ARBA" id="ARBA00023136"/>
    </source>
</evidence>
<name>A0A4Y6UST0_SACBS</name>
<evidence type="ECO:0000256" key="1">
    <source>
        <dbReference type="ARBA" id="ARBA00022475"/>
    </source>
</evidence>
<dbReference type="RefSeq" id="WP_141445790.1">
    <property type="nucleotide sequence ID" value="NZ_CP041217.1"/>
</dbReference>
<evidence type="ECO:0000256" key="2">
    <source>
        <dbReference type="ARBA" id="ARBA00022692"/>
    </source>
</evidence>
<dbReference type="Pfam" id="PF07155">
    <property type="entry name" value="ECF-ribofla_trS"/>
    <property type="match status" value="1"/>
</dbReference>
<dbReference type="PANTHER" id="PTHR37815:SF3">
    <property type="entry name" value="UPF0397 PROTEIN SPR0429"/>
    <property type="match status" value="1"/>
</dbReference>
<dbReference type="HAMAP" id="MF_01572">
    <property type="entry name" value="UPF0397"/>
    <property type="match status" value="1"/>
</dbReference>
<feature type="transmembrane region" description="Helical" evidence="5">
    <location>
        <begin position="12"/>
        <end position="32"/>
    </location>
</feature>
<keyword evidence="1 5" id="KW-1003">Cell membrane</keyword>
<dbReference type="Gene3D" id="1.10.1760.20">
    <property type="match status" value="1"/>
</dbReference>
<comment type="similarity">
    <text evidence="5">Belongs to the UPF0397 family.</text>
</comment>
<feature type="transmembrane region" description="Helical" evidence="5">
    <location>
        <begin position="44"/>
        <end position="66"/>
    </location>
</feature>
<protein>
    <recommendedName>
        <fullName evidence="5">UPF0397 protein FFV09_00135</fullName>
    </recommendedName>
</protein>
<dbReference type="EMBL" id="CP041217">
    <property type="protein sequence ID" value="QDH19401.1"/>
    <property type="molecule type" value="Genomic_DNA"/>
</dbReference>
<keyword evidence="4 5" id="KW-0472">Membrane</keyword>
<reference evidence="6 7" key="1">
    <citation type="submission" date="2019-06" db="EMBL/GenBank/DDBJ databases">
        <title>Saccharibacillus brassicae sp. nov., an endophytic bacterium isolated from Chinese cabbage seeds (Brassica pekinensis).</title>
        <authorList>
            <person name="Jiang L."/>
            <person name="Lee J."/>
            <person name="Kim S.W."/>
        </authorList>
    </citation>
    <scope>NUCLEOTIDE SEQUENCE [LARGE SCALE GENOMIC DNA]</scope>
    <source>
        <strain evidence="7">KCTC 43072 / ATSA2</strain>
    </source>
</reference>
<gene>
    <name evidence="6" type="ORF">FFV09_00135</name>
</gene>
<keyword evidence="3 5" id="KW-1133">Transmembrane helix</keyword>
<feature type="transmembrane region" description="Helical" evidence="5">
    <location>
        <begin position="116"/>
        <end position="138"/>
    </location>
</feature>
<organism evidence="6 7">
    <name type="scientific">Saccharibacillus brassicae</name>
    <dbReference type="NCBI Taxonomy" id="2583377"/>
    <lineage>
        <taxon>Bacteria</taxon>
        <taxon>Bacillati</taxon>
        <taxon>Bacillota</taxon>
        <taxon>Bacilli</taxon>
        <taxon>Bacillales</taxon>
        <taxon>Paenibacillaceae</taxon>
        <taxon>Saccharibacillus</taxon>
    </lineage>
</organism>
<dbReference type="InterPro" id="IPR022914">
    <property type="entry name" value="UPF0397"/>
</dbReference>
<dbReference type="OrthoDB" id="4550662at2"/>
<evidence type="ECO:0000256" key="3">
    <source>
        <dbReference type="ARBA" id="ARBA00022989"/>
    </source>
</evidence>
<dbReference type="InterPro" id="IPR009825">
    <property type="entry name" value="ECF_substrate-spec-like"/>
</dbReference>
<evidence type="ECO:0000256" key="5">
    <source>
        <dbReference type="HAMAP-Rule" id="MF_01572"/>
    </source>
</evidence>